<proteinExistence type="predicted"/>
<feature type="compositionally biased region" description="Basic and acidic residues" evidence="1">
    <location>
        <begin position="106"/>
        <end position="121"/>
    </location>
</feature>
<feature type="region of interest" description="Disordered" evidence="1">
    <location>
        <begin position="29"/>
        <end position="121"/>
    </location>
</feature>
<name>A0A0D3HR63_9ORYZ</name>
<feature type="compositionally biased region" description="Basic and acidic residues" evidence="1">
    <location>
        <begin position="79"/>
        <end position="94"/>
    </location>
</feature>
<evidence type="ECO:0000256" key="1">
    <source>
        <dbReference type="SAM" id="MobiDB-lite"/>
    </source>
</evidence>
<sequence>MAVWAEITLKPWGQHGELGTRKTRVEVDVRRREQRGARVRPGTAEVESRRRRRSTSSGGRHGRGQGRGWRAGMGLWESSRSRRGIDVERGETRQRSRLGVARRHKTMGEFEVKTGHDDSGD</sequence>
<organism evidence="2">
    <name type="scientific">Oryza barthii</name>
    <dbReference type="NCBI Taxonomy" id="65489"/>
    <lineage>
        <taxon>Eukaryota</taxon>
        <taxon>Viridiplantae</taxon>
        <taxon>Streptophyta</taxon>
        <taxon>Embryophyta</taxon>
        <taxon>Tracheophyta</taxon>
        <taxon>Spermatophyta</taxon>
        <taxon>Magnoliopsida</taxon>
        <taxon>Liliopsida</taxon>
        <taxon>Poales</taxon>
        <taxon>Poaceae</taxon>
        <taxon>BOP clade</taxon>
        <taxon>Oryzoideae</taxon>
        <taxon>Oryzeae</taxon>
        <taxon>Oryzinae</taxon>
        <taxon>Oryza</taxon>
    </lineage>
</organism>
<dbReference type="Proteomes" id="UP000026960">
    <property type="component" value="Chromosome 12"/>
</dbReference>
<keyword evidence="3" id="KW-1185">Reference proteome</keyword>
<accession>A0A0D3HR63</accession>
<dbReference type="PaxDb" id="65489-OBART12G02120.1"/>
<dbReference type="HOGENOM" id="CLU_165741_0_0_1"/>
<feature type="compositionally biased region" description="Basic residues" evidence="1">
    <location>
        <begin position="49"/>
        <end position="64"/>
    </location>
</feature>
<dbReference type="EnsemblPlants" id="OBART12G02120.1">
    <property type="protein sequence ID" value="OBART12G02120.1"/>
    <property type="gene ID" value="OBART12G02120"/>
</dbReference>
<dbReference type="AlphaFoldDB" id="A0A0D3HR63"/>
<dbReference type="Gramene" id="OBART12G02120.1">
    <property type="protein sequence ID" value="OBART12G02120.1"/>
    <property type="gene ID" value="OBART12G02120"/>
</dbReference>
<protein>
    <submittedName>
        <fullName evidence="2">Uncharacterized protein</fullName>
    </submittedName>
</protein>
<reference evidence="2" key="1">
    <citation type="journal article" date="2009" name="Rice">
        <title>De Novo Next Generation Sequencing of Plant Genomes.</title>
        <authorList>
            <person name="Rounsley S."/>
            <person name="Marri P.R."/>
            <person name="Yu Y."/>
            <person name="He R."/>
            <person name="Sisneros N."/>
            <person name="Goicoechea J.L."/>
            <person name="Lee S.J."/>
            <person name="Angelova A."/>
            <person name="Kudrna D."/>
            <person name="Luo M."/>
            <person name="Affourtit J."/>
            <person name="Desany B."/>
            <person name="Knight J."/>
            <person name="Niazi F."/>
            <person name="Egholm M."/>
            <person name="Wing R.A."/>
        </authorList>
    </citation>
    <scope>NUCLEOTIDE SEQUENCE [LARGE SCALE GENOMIC DNA]</scope>
    <source>
        <strain evidence="2">cv. IRGC 105608</strain>
    </source>
</reference>
<reference evidence="2" key="2">
    <citation type="submission" date="2015-03" db="UniProtKB">
        <authorList>
            <consortium name="EnsemblPlants"/>
        </authorList>
    </citation>
    <scope>IDENTIFICATION</scope>
</reference>
<evidence type="ECO:0000313" key="2">
    <source>
        <dbReference type="EnsemblPlants" id="OBART12G02120.1"/>
    </source>
</evidence>
<evidence type="ECO:0000313" key="3">
    <source>
        <dbReference type="Proteomes" id="UP000026960"/>
    </source>
</evidence>